<sequence>MTSWLGGRLTGTSLATAEWQLRHRWVVRAALVQALAVGALTAVLGHGPARTVLVLLLVGLPAVLALRAGWPARLRTVLATLSLTGGAAALVPVTGQGEAFSWMLLAIAVCALYRDRVIVPTAVVVAVVDFAVVVYRPGATDPYDLLPVVATLLVCLVHHRSWQLAEDEARTDPLTGLGNRRRLAEAAARLLRQGEPLGVLLLDLDGFQAVNDGRGHLAGDQLLVEVADRLRAGVRTGDLVIRLGGDEFAVLVPGGPAQTAEVARRLQAAMQVPVPLTGRPVTVTASIGVATTGTAARRDAEELLRNADVAMHRAKTTGRNRVVEFVAGMADAVADRAALAEDLTAAMAAGDQLAVHYQPVVTLPDGVVHGHEALLRWTHPTRGAVPPMQFIPIAEQTGAVVALGTWVLRRATRDAVAGLGGEPGPSKVAVNVSAVQLADEGFVGEVRAALADSGLPADRLVLEVTESLLADDLDAACDRLQAIRDLGVKIAIDDFGTGYSSLAYLRRLPADIVKIDRSFVTDLARGGSATTLVASIVELSRSLALDVVAEGVETDAQRDVLTDLGCAYAQGYLFGRPAPRVADPVPQGAPTVTA</sequence>
<dbReference type="CDD" id="cd01949">
    <property type="entry name" value="GGDEF"/>
    <property type="match status" value="1"/>
</dbReference>
<keyword evidence="1" id="KW-0812">Transmembrane</keyword>
<feature type="domain" description="EAL" evidence="2">
    <location>
        <begin position="336"/>
        <end position="591"/>
    </location>
</feature>
<dbReference type="STRING" id="1052260.SAMN05660199_03385"/>
<dbReference type="EMBL" id="FNIR01000011">
    <property type="protein sequence ID" value="SDP21844.1"/>
    <property type="molecule type" value="Genomic_DNA"/>
</dbReference>
<keyword evidence="1" id="KW-0472">Membrane</keyword>
<dbReference type="Proteomes" id="UP000199088">
    <property type="component" value="Unassembled WGS sequence"/>
</dbReference>
<dbReference type="Pfam" id="PF00563">
    <property type="entry name" value="EAL"/>
    <property type="match status" value="1"/>
</dbReference>
<evidence type="ECO:0000256" key="1">
    <source>
        <dbReference type="SAM" id="Phobius"/>
    </source>
</evidence>
<name>A0A1H0QX64_9ACTN</name>
<gene>
    <name evidence="4" type="ORF">SAMN05660199_03385</name>
</gene>
<dbReference type="PROSITE" id="PS50883">
    <property type="entry name" value="EAL"/>
    <property type="match status" value="1"/>
</dbReference>
<dbReference type="InterPro" id="IPR052155">
    <property type="entry name" value="Biofilm_reg_signaling"/>
</dbReference>
<dbReference type="NCBIfam" id="TIGR00254">
    <property type="entry name" value="GGDEF"/>
    <property type="match status" value="1"/>
</dbReference>
<dbReference type="PANTHER" id="PTHR44757">
    <property type="entry name" value="DIGUANYLATE CYCLASE DGCP"/>
    <property type="match status" value="1"/>
</dbReference>
<dbReference type="Pfam" id="PF00990">
    <property type="entry name" value="GGDEF"/>
    <property type="match status" value="1"/>
</dbReference>
<dbReference type="SMART" id="SM00267">
    <property type="entry name" value="GGDEF"/>
    <property type="match status" value="1"/>
</dbReference>
<dbReference type="Gene3D" id="3.30.70.270">
    <property type="match status" value="1"/>
</dbReference>
<feature type="domain" description="GGDEF" evidence="3">
    <location>
        <begin position="195"/>
        <end position="327"/>
    </location>
</feature>
<feature type="transmembrane region" description="Helical" evidence="1">
    <location>
        <begin position="52"/>
        <end position="70"/>
    </location>
</feature>
<keyword evidence="1" id="KW-1133">Transmembrane helix</keyword>
<dbReference type="OrthoDB" id="23692at2"/>
<proteinExistence type="predicted"/>
<dbReference type="AlphaFoldDB" id="A0A1H0QX64"/>
<dbReference type="SMART" id="SM00052">
    <property type="entry name" value="EAL"/>
    <property type="match status" value="1"/>
</dbReference>
<evidence type="ECO:0000259" key="3">
    <source>
        <dbReference type="PROSITE" id="PS50887"/>
    </source>
</evidence>
<dbReference type="SUPFAM" id="SSF55073">
    <property type="entry name" value="Nucleotide cyclase"/>
    <property type="match status" value="1"/>
</dbReference>
<dbReference type="InterPro" id="IPR043128">
    <property type="entry name" value="Rev_trsase/Diguanyl_cyclase"/>
</dbReference>
<dbReference type="InterPro" id="IPR029787">
    <property type="entry name" value="Nucleotide_cyclase"/>
</dbReference>
<evidence type="ECO:0000259" key="2">
    <source>
        <dbReference type="PROSITE" id="PS50883"/>
    </source>
</evidence>
<dbReference type="Gene3D" id="3.20.20.450">
    <property type="entry name" value="EAL domain"/>
    <property type="match status" value="1"/>
</dbReference>
<dbReference type="PANTHER" id="PTHR44757:SF2">
    <property type="entry name" value="BIOFILM ARCHITECTURE MAINTENANCE PROTEIN MBAA"/>
    <property type="match status" value="1"/>
</dbReference>
<dbReference type="SUPFAM" id="SSF141868">
    <property type="entry name" value="EAL domain-like"/>
    <property type="match status" value="1"/>
</dbReference>
<dbReference type="InterPro" id="IPR000160">
    <property type="entry name" value="GGDEF_dom"/>
</dbReference>
<dbReference type="RefSeq" id="WP_091247332.1">
    <property type="nucleotide sequence ID" value="NZ_FNIR01000011.1"/>
</dbReference>
<dbReference type="InterPro" id="IPR001633">
    <property type="entry name" value="EAL_dom"/>
</dbReference>
<feature type="transmembrane region" description="Helical" evidence="1">
    <location>
        <begin position="25"/>
        <end position="45"/>
    </location>
</feature>
<reference evidence="5" key="1">
    <citation type="submission" date="2016-10" db="EMBL/GenBank/DDBJ databases">
        <authorList>
            <person name="Varghese N."/>
            <person name="Submissions S."/>
        </authorList>
    </citation>
    <scope>NUCLEOTIDE SEQUENCE [LARGE SCALE GENOMIC DNA]</scope>
    <source>
        <strain evidence="5">DSM 45843</strain>
    </source>
</reference>
<evidence type="ECO:0000313" key="5">
    <source>
        <dbReference type="Proteomes" id="UP000199088"/>
    </source>
</evidence>
<dbReference type="CDD" id="cd01948">
    <property type="entry name" value="EAL"/>
    <property type="match status" value="1"/>
</dbReference>
<dbReference type="PROSITE" id="PS50887">
    <property type="entry name" value="GGDEF"/>
    <property type="match status" value="1"/>
</dbReference>
<protein>
    <submittedName>
        <fullName evidence="4">Diguanylate cyclase (GGDEF) domain-containing protein</fullName>
    </submittedName>
</protein>
<dbReference type="InterPro" id="IPR035919">
    <property type="entry name" value="EAL_sf"/>
</dbReference>
<organism evidence="4 5">
    <name type="scientific">Klenkia soli</name>
    <dbReference type="NCBI Taxonomy" id="1052260"/>
    <lineage>
        <taxon>Bacteria</taxon>
        <taxon>Bacillati</taxon>
        <taxon>Actinomycetota</taxon>
        <taxon>Actinomycetes</taxon>
        <taxon>Geodermatophilales</taxon>
        <taxon>Geodermatophilaceae</taxon>
        <taxon>Klenkia</taxon>
    </lineage>
</organism>
<accession>A0A1H0QX64</accession>
<evidence type="ECO:0000313" key="4">
    <source>
        <dbReference type="EMBL" id="SDP21844.1"/>
    </source>
</evidence>
<keyword evidence="5" id="KW-1185">Reference proteome</keyword>